<feature type="region of interest" description="Disordered" evidence="2">
    <location>
        <begin position="1156"/>
        <end position="1191"/>
    </location>
</feature>
<dbReference type="GO" id="GO:0005794">
    <property type="term" value="C:Golgi apparatus"/>
    <property type="evidence" value="ECO:0007669"/>
    <property type="project" value="TreeGrafter"/>
</dbReference>
<feature type="region of interest" description="Disordered" evidence="2">
    <location>
        <begin position="29"/>
        <end position="624"/>
    </location>
</feature>
<dbReference type="InParanoid" id="K1QCK9"/>
<feature type="compositionally biased region" description="Basic and acidic residues" evidence="2">
    <location>
        <begin position="101"/>
        <end position="119"/>
    </location>
</feature>
<name>K1QCK9_MAGGI</name>
<feature type="compositionally biased region" description="Polar residues" evidence="2">
    <location>
        <begin position="388"/>
        <end position="403"/>
    </location>
</feature>
<dbReference type="InterPro" id="IPR052602">
    <property type="entry name" value="Growth_transcription_reg"/>
</dbReference>
<feature type="compositionally biased region" description="Low complexity" evidence="2">
    <location>
        <begin position="540"/>
        <end position="554"/>
    </location>
</feature>
<feature type="compositionally biased region" description="Basic and acidic residues" evidence="2">
    <location>
        <begin position="871"/>
        <end position="885"/>
    </location>
</feature>
<dbReference type="Pfam" id="PF12329">
    <property type="entry name" value="TMF_DNA_bd"/>
    <property type="match status" value="1"/>
</dbReference>
<dbReference type="InterPro" id="IPR022092">
    <property type="entry name" value="TMF_DNA-bd"/>
</dbReference>
<accession>K1QCK9</accession>
<dbReference type="EMBL" id="JH816443">
    <property type="protein sequence ID" value="EKC31708.1"/>
    <property type="molecule type" value="Genomic_DNA"/>
</dbReference>
<evidence type="ECO:0000256" key="1">
    <source>
        <dbReference type="SAM" id="Coils"/>
    </source>
</evidence>
<feature type="compositionally biased region" description="Low complexity" evidence="2">
    <location>
        <begin position="591"/>
        <end position="600"/>
    </location>
</feature>
<feature type="compositionally biased region" description="Polar residues" evidence="2">
    <location>
        <begin position="231"/>
        <end position="245"/>
    </location>
</feature>
<dbReference type="GO" id="GO:0005783">
    <property type="term" value="C:endoplasmic reticulum"/>
    <property type="evidence" value="ECO:0007669"/>
    <property type="project" value="TreeGrafter"/>
</dbReference>
<dbReference type="PANTHER" id="PTHR46515:SF1">
    <property type="entry name" value="TATA ELEMENT MODULATORY FACTOR"/>
    <property type="match status" value="1"/>
</dbReference>
<proteinExistence type="predicted"/>
<feature type="compositionally biased region" description="Basic and acidic residues" evidence="2">
    <location>
        <begin position="360"/>
        <end position="369"/>
    </location>
</feature>
<feature type="compositionally biased region" description="Basic and acidic residues" evidence="2">
    <location>
        <begin position="44"/>
        <end position="60"/>
    </location>
</feature>
<feature type="compositionally biased region" description="Basic and acidic residues" evidence="2">
    <location>
        <begin position="73"/>
        <end position="83"/>
    </location>
</feature>
<keyword evidence="1" id="KW-0175">Coiled coil</keyword>
<feature type="compositionally biased region" description="Basic and acidic residues" evidence="2">
    <location>
        <begin position="201"/>
        <end position="230"/>
    </location>
</feature>
<feature type="compositionally biased region" description="Polar residues" evidence="2">
    <location>
        <begin position="425"/>
        <end position="453"/>
    </location>
</feature>
<organism evidence="3">
    <name type="scientific">Magallana gigas</name>
    <name type="common">Pacific oyster</name>
    <name type="synonym">Crassostrea gigas</name>
    <dbReference type="NCBI Taxonomy" id="29159"/>
    <lineage>
        <taxon>Eukaryota</taxon>
        <taxon>Metazoa</taxon>
        <taxon>Spiralia</taxon>
        <taxon>Lophotrochozoa</taxon>
        <taxon>Mollusca</taxon>
        <taxon>Bivalvia</taxon>
        <taxon>Autobranchia</taxon>
        <taxon>Pteriomorphia</taxon>
        <taxon>Ostreida</taxon>
        <taxon>Ostreoidea</taxon>
        <taxon>Ostreidae</taxon>
        <taxon>Magallana</taxon>
    </lineage>
</organism>
<dbReference type="PANTHER" id="PTHR46515">
    <property type="entry name" value="TATA ELEMENT MODULATORY FACTOR TMF1"/>
    <property type="match status" value="1"/>
</dbReference>
<evidence type="ECO:0000313" key="3">
    <source>
        <dbReference type="EMBL" id="EKC31708.1"/>
    </source>
</evidence>
<feature type="compositionally biased region" description="Low complexity" evidence="2">
    <location>
        <begin position="1162"/>
        <end position="1180"/>
    </location>
</feature>
<evidence type="ECO:0000256" key="2">
    <source>
        <dbReference type="SAM" id="MobiDB-lite"/>
    </source>
</evidence>
<protein>
    <submittedName>
        <fullName evidence="3">TATA element modulatory factor</fullName>
    </submittedName>
</protein>
<sequence>MSWWDSTGISSFASQALKNAQKKIDKVLDITEDEASGGSLTVTDSKEAKKREEPKTEHDTGSSWSSWGSFVSDKGKSEGEGDSRSAWSMPWGMDTSFTKQTKPDQVKSSKTPTGEKTEVKPPVTKSAGPPPNSKKGALKLKSSTHSEKTDKEQEENVGAKSDVELESDRISEESESVKASNSQENKAVVDESEIILTQSRKNSEMDKISDENRLTEDPLDQQKSHNKSMDSVESTHSNFSMVESDSTARESPLLGVPESGEKSEEMENNEQINTGELSSMIPVATTPLEVHSSDSVEVLDISEEKEEGTNGDVKNESEPYPEDQTQQTVEDSGSFQDLGDNSIDEDKVGILNKDLEDGENVGKMDKGNDQESNLGTSICEKDMKETSPADNTEGVTENESKSQPVDIPSSALDIDQYKMSDLPLSPSTASSLGGTDSDTNKLDSSLDTYTSDETVVGQKMTKSDDSIPEDDTTENIPDSTENQDDEISKRLEEISPSSSYVKCMIEDAMDDSAKLEDTGSDTPSKSECSRSTGGHDSGDEISTTTSSDIEIISTPTSNGDGSRMVDLSPLKISLQKTARRGGSPTHRRTDSQSSSSTNSREGQFEQLSPGRDYQDEEDRRGAHSMQEVWRSMDSFSGINLIGVMRIQSAWYNVCLQTVPENSDTTNSDVTYQQKIAELTEILQARESKLVQLSKDNNDMMETNNILRNQIQQLEELRETETEDVNSVSSEFTKRLSEAEKKINQVIREKDSMKKQLQDTQEELAKQASTGRSANMAESYTYESVDLEFIVLVMFLQIPGEKLSKQQLQSNNIIKKLRAKEKENDSLITSQKKKLEEQKTELEHLRKVCEVKDDLEKKQTEAINQLNSAVQKQEREKSKLKSDLEDAQERVRGLQTALDNSYKEIAELHRSNAAQDSKAAETALSLEMQVREELKAQLEQERKSNKQEKESLITQIEDLRLTVSRMEKEHNRREDLLRQEISDLQRHLQEDEARNQDLTQNVTSATRPLLRQIENLQSTYAAQSVSWEKLEKNLSDRLVENQTHLAMVTEKERSANEKVMELSTQVASLESQSSRLRQDKAQLTAQLEMLKSKIQVLEDAKHSETAQIEAIKQQMSQEISDLRKEKVFLETQLDMEKNRVDQERKKLTLAHEQIAQLERDLQRPQSRGSVSPQSVSRSESVAGDPGPMSISFSQDDLEKSFVMSPVSSRSTLYESVRQGGGATNLIDSLQSQLKQRDGEIFQLRKQVVLRNEKVRKDPLIHPFKEEFKANPETVQDIIGTPVRVLVVVLLLQSDIHFLQCHQQLQDQAMSDICLSMRRQMEAKSQKQNTRQYHILLLLLHHYHKAHVQ</sequence>
<feature type="region of interest" description="Disordered" evidence="2">
    <location>
        <begin position="866"/>
        <end position="885"/>
    </location>
</feature>
<feature type="compositionally biased region" description="Basic and acidic residues" evidence="2">
    <location>
        <begin position="161"/>
        <end position="176"/>
    </location>
</feature>
<feature type="coiled-coil region" evidence="1">
    <location>
        <begin position="927"/>
        <end position="1000"/>
    </location>
</feature>
<feature type="compositionally biased region" description="Polar residues" evidence="2">
    <location>
        <begin position="323"/>
        <end position="335"/>
    </location>
</feature>
<gene>
    <name evidence="3" type="ORF">CGI_10019160</name>
</gene>
<reference evidence="3" key="1">
    <citation type="journal article" date="2012" name="Nature">
        <title>The oyster genome reveals stress adaptation and complexity of shell formation.</title>
        <authorList>
            <person name="Zhang G."/>
            <person name="Fang X."/>
            <person name="Guo X."/>
            <person name="Li L."/>
            <person name="Luo R."/>
            <person name="Xu F."/>
            <person name="Yang P."/>
            <person name="Zhang L."/>
            <person name="Wang X."/>
            <person name="Qi H."/>
            <person name="Xiong Z."/>
            <person name="Que H."/>
            <person name="Xie Y."/>
            <person name="Holland P.W."/>
            <person name="Paps J."/>
            <person name="Zhu Y."/>
            <person name="Wu F."/>
            <person name="Chen Y."/>
            <person name="Wang J."/>
            <person name="Peng C."/>
            <person name="Meng J."/>
            <person name="Yang L."/>
            <person name="Liu J."/>
            <person name="Wen B."/>
            <person name="Zhang N."/>
            <person name="Huang Z."/>
            <person name="Zhu Q."/>
            <person name="Feng Y."/>
            <person name="Mount A."/>
            <person name="Hedgecock D."/>
            <person name="Xu Z."/>
            <person name="Liu Y."/>
            <person name="Domazet-Loso T."/>
            <person name="Du Y."/>
            <person name="Sun X."/>
            <person name="Zhang S."/>
            <person name="Liu B."/>
            <person name="Cheng P."/>
            <person name="Jiang X."/>
            <person name="Li J."/>
            <person name="Fan D."/>
            <person name="Wang W."/>
            <person name="Fu W."/>
            <person name="Wang T."/>
            <person name="Wang B."/>
            <person name="Zhang J."/>
            <person name="Peng Z."/>
            <person name="Li Y."/>
            <person name="Li N."/>
            <person name="Wang J."/>
            <person name="Chen M."/>
            <person name="He Y."/>
            <person name="Tan F."/>
            <person name="Song X."/>
            <person name="Zheng Q."/>
            <person name="Huang R."/>
            <person name="Yang H."/>
            <person name="Du X."/>
            <person name="Chen L."/>
            <person name="Yang M."/>
            <person name="Gaffney P.M."/>
            <person name="Wang S."/>
            <person name="Luo L."/>
            <person name="She Z."/>
            <person name="Ming Y."/>
            <person name="Huang W."/>
            <person name="Zhang S."/>
            <person name="Huang B."/>
            <person name="Zhang Y."/>
            <person name="Qu T."/>
            <person name="Ni P."/>
            <person name="Miao G."/>
            <person name="Wang J."/>
            <person name="Wang Q."/>
            <person name="Steinberg C.E."/>
            <person name="Wang H."/>
            <person name="Li N."/>
            <person name="Qian L."/>
            <person name="Zhang G."/>
            <person name="Li Y."/>
            <person name="Yang H."/>
            <person name="Liu X."/>
            <person name="Wang J."/>
            <person name="Yin Y."/>
            <person name="Wang J."/>
        </authorList>
    </citation>
    <scope>NUCLEOTIDE SEQUENCE [LARGE SCALE GENOMIC DNA]</scope>
    <source>
        <strain evidence="3">05x7-T-G4-1.051#20</strain>
    </source>
</reference>
<feature type="compositionally biased region" description="Polar residues" evidence="2">
    <location>
        <begin position="520"/>
        <end position="534"/>
    </location>
</feature>
<dbReference type="HOGENOM" id="CLU_007304_0_0_1"/>
<feature type="coiled-coil region" evidence="1">
    <location>
        <begin position="675"/>
        <end position="769"/>
    </location>
</feature>